<gene>
    <name evidence="24" type="ORF">AMK59_8038</name>
</gene>
<evidence type="ECO:0000256" key="11">
    <source>
        <dbReference type="ARBA" id="ARBA00022833"/>
    </source>
</evidence>
<keyword evidence="14" id="KW-1015">Disulfide bond</keyword>
<comment type="caution">
    <text evidence="24">The sequence shown here is derived from an EMBL/GenBank/DDBJ whole genome shotgun (WGS) entry which is preliminary data.</text>
</comment>
<evidence type="ECO:0000256" key="4">
    <source>
        <dbReference type="ARBA" id="ARBA00022438"/>
    </source>
</evidence>
<name>A0A0T6AUS1_9SCAR</name>
<keyword evidence="10 20" id="KW-0378">Hydrolase</keyword>
<sequence length="799" mass="91957">HEGKKYNVKIPFKGELGETLAGYYRSSYTAKNGKKQWLAVTQFEPSDARRAFPCFDEPAMKAKFTISIGRKNEYSSISNMPLLKTEKINGKEGWQLDRFETTVPMSTYLVAYAVTDFAYETAPKYGNNVTFRIWCRKDAVDQIGFAKDVGPKALAFYEKFFDIPYPLPKQDMIAVPDFSAGAMENWGLITYRETYLLYDPKKSSAVNKINVASVVAHELAHQWFGNLVTMKWWTDLWLNEGFATYMASVAIDNIYPEWKSQIEETADNILAMFSFDALASSHPVSVPIGHPKEVDEIFDTISYKKGSSLLHMMSNFLGSETFRKGVSNYLKEHKYNNAEKDDLFKSLTKEAHNRAMLPNNLSVKTVMDTWTLQTGYPVIHVERNYDDGTATVTQERFFKDANHTKDSSKWWIPLTYTTASEAAFDDIKVKRWFPAEDDEITIKDLPSADEWVIFNLQATGLYRVNYDEDNWNLLIDVLRSAEYKQIPPLNRVLLFDNAANLAWTKRLPYETYFKLVGYLQQEEEYVPWKGALRSIDALEVQLKRTPIYGKFKEFMAKNTHPIFSKIGGFGEWKGRDDEFDKIQHRVLVTSVACRYETKDCVDKARKLLKEVMDRNLTDNDGINNDLRGIVFCNGIKHGGEEEWNFLWNMYLNSNVASVKSTILRSLGCTRQANLLGSYLESAVSEDRGIRKQDVVSVFNSVIGSDVGFLVAKEYIDKNVERIHNRMKPTFTKLSSIITSLAQHMINDEEYKWLVSFTQRNKTYFREIKNGIKQALEAAKVNAQWRSKNYETVKKILESD</sequence>
<dbReference type="Gene3D" id="1.25.50.20">
    <property type="match status" value="1"/>
</dbReference>
<dbReference type="GO" id="GO:0042277">
    <property type="term" value="F:peptide binding"/>
    <property type="evidence" value="ECO:0007669"/>
    <property type="project" value="TreeGrafter"/>
</dbReference>
<evidence type="ECO:0000256" key="14">
    <source>
        <dbReference type="ARBA" id="ARBA00023157"/>
    </source>
</evidence>
<dbReference type="InterPro" id="IPR042097">
    <property type="entry name" value="Aminopeptidase_N-like_N_sf"/>
</dbReference>
<dbReference type="GO" id="GO:0006508">
    <property type="term" value="P:proteolysis"/>
    <property type="evidence" value="ECO:0007669"/>
    <property type="project" value="UniProtKB-KW"/>
</dbReference>
<dbReference type="PANTHER" id="PTHR11533:SF253">
    <property type="entry name" value="AMINOPEPTIDASE-RELATED"/>
    <property type="match status" value="1"/>
</dbReference>
<dbReference type="FunFam" id="1.10.390.10:FF:000001">
    <property type="entry name" value="Aminopeptidase"/>
    <property type="match status" value="1"/>
</dbReference>
<dbReference type="Gene3D" id="2.60.40.1730">
    <property type="entry name" value="tricorn interacting facor f3 domain"/>
    <property type="match status" value="1"/>
</dbReference>
<dbReference type="PRINTS" id="PR00756">
    <property type="entry name" value="ALADIPTASE"/>
</dbReference>
<keyword evidence="4 20" id="KW-0031">Aminopeptidase</keyword>
<dbReference type="SUPFAM" id="SSF63737">
    <property type="entry name" value="Leukotriene A4 hydrolase N-terminal domain"/>
    <property type="match status" value="1"/>
</dbReference>
<dbReference type="Proteomes" id="UP000051574">
    <property type="component" value="Unassembled WGS sequence"/>
</dbReference>
<protein>
    <recommendedName>
        <fullName evidence="20">Aminopeptidase</fullName>
        <ecNumber evidence="20">3.4.11.-</ecNumber>
    </recommendedName>
</protein>
<keyword evidence="6" id="KW-0336">GPI-anchor</keyword>
<dbReference type="PANTHER" id="PTHR11533">
    <property type="entry name" value="PROTEASE M1 ZINC METALLOPROTEASE"/>
    <property type="match status" value="1"/>
</dbReference>
<dbReference type="CDD" id="cd09601">
    <property type="entry name" value="M1_APN-Q_like"/>
    <property type="match status" value="1"/>
</dbReference>
<evidence type="ECO:0000256" key="6">
    <source>
        <dbReference type="ARBA" id="ARBA00022622"/>
    </source>
</evidence>
<organism evidence="24 25">
    <name type="scientific">Oryctes borbonicus</name>
    <dbReference type="NCBI Taxonomy" id="1629725"/>
    <lineage>
        <taxon>Eukaryota</taxon>
        <taxon>Metazoa</taxon>
        <taxon>Ecdysozoa</taxon>
        <taxon>Arthropoda</taxon>
        <taxon>Hexapoda</taxon>
        <taxon>Insecta</taxon>
        <taxon>Pterygota</taxon>
        <taxon>Neoptera</taxon>
        <taxon>Endopterygota</taxon>
        <taxon>Coleoptera</taxon>
        <taxon>Polyphaga</taxon>
        <taxon>Scarabaeiformia</taxon>
        <taxon>Scarabaeidae</taxon>
        <taxon>Dynastinae</taxon>
        <taxon>Oryctes</taxon>
    </lineage>
</organism>
<dbReference type="GO" id="GO:0070006">
    <property type="term" value="F:metalloaminopeptidase activity"/>
    <property type="evidence" value="ECO:0007669"/>
    <property type="project" value="TreeGrafter"/>
</dbReference>
<evidence type="ECO:0000256" key="9">
    <source>
        <dbReference type="ARBA" id="ARBA00022729"/>
    </source>
</evidence>
<evidence type="ECO:0000259" key="21">
    <source>
        <dbReference type="Pfam" id="PF01433"/>
    </source>
</evidence>
<feature type="binding site" evidence="18">
    <location>
        <position position="240"/>
    </location>
    <ligand>
        <name>Zn(2+)</name>
        <dbReference type="ChEBI" id="CHEBI:29105"/>
        <note>catalytic</note>
    </ligand>
</feature>
<evidence type="ECO:0000256" key="5">
    <source>
        <dbReference type="ARBA" id="ARBA00022475"/>
    </source>
</evidence>
<evidence type="ECO:0000256" key="19">
    <source>
        <dbReference type="PIRSR" id="PIRSR634016-4"/>
    </source>
</evidence>
<evidence type="ECO:0000256" key="12">
    <source>
        <dbReference type="ARBA" id="ARBA00023049"/>
    </source>
</evidence>
<proteinExistence type="inferred from homology"/>
<dbReference type="InterPro" id="IPR024571">
    <property type="entry name" value="ERAP1-like_C_dom"/>
</dbReference>
<comment type="similarity">
    <text evidence="3 20">Belongs to the peptidase M1 family.</text>
</comment>
<evidence type="ECO:0000256" key="15">
    <source>
        <dbReference type="ARBA" id="ARBA00023180"/>
    </source>
</evidence>
<dbReference type="GO" id="GO:0043171">
    <property type="term" value="P:peptide catabolic process"/>
    <property type="evidence" value="ECO:0007669"/>
    <property type="project" value="TreeGrafter"/>
</dbReference>
<dbReference type="OrthoDB" id="510539at2759"/>
<dbReference type="InterPro" id="IPR050344">
    <property type="entry name" value="Peptidase_M1_aminopeptidases"/>
</dbReference>
<evidence type="ECO:0000256" key="3">
    <source>
        <dbReference type="ARBA" id="ARBA00010136"/>
    </source>
</evidence>
<keyword evidence="7 20" id="KW-0645">Protease</keyword>
<evidence type="ECO:0000259" key="23">
    <source>
        <dbReference type="Pfam" id="PF17900"/>
    </source>
</evidence>
<dbReference type="GO" id="GO:0005615">
    <property type="term" value="C:extracellular space"/>
    <property type="evidence" value="ECO:0007669"/>
    <property type="project" value="TreeGrafter"/>
</dbReference>
<dbReference type="Gene3D" id="2.60.40.1910">
    <property type="match status" value="1"/>
</dbReference>
<feature type="domain" description="Peptidase M1 membrane alanine aminopeptidase" evidence="21">
    <location>
        <begin position="146"/>
        <end position="370"/>
    </location>
</feature>
<evidence type="ECO:0000256" key="18">
    <source>
        <dbReference type="PIRSR" id="PIRSR634016-3"/>
    </source>
</evidence>
<keyword evidence="13" id="KW-0472">Membrane</keyword>
<dbReference type="InterPro" id="IPR045357">
    <property type="entry name" value="Aminopeptidase_N-like_N"/>
</dbReference>
<evidence type="ECO:0000256" key="13">
    <source>
        <dbReference type="ARBA" id="ARBA00023136"/>
    </source>
</evidence>
<dbReference type="Gene3D" id="1.10.390.10">
    <property type="entry name" value="Neutral Protease Domain 2"/>
    <property type="match status" value="1"/>
</dbReference>
<dbReference type="AlphaFoldDB" id="A0A0T6AUS1"/>
<dbReference type="FunFam" id="2.60.40.1910:FF:000008">
    <property type="entry name" value="Aminopeptidase"/>
    <property type="match status" value="1"/>
</dbReference>
<evidence type="ECO:0000256" key="7">
    <source>
        <dbReference type="ARBA" id="ARBA00022670"/>
    </source>
</evidence>
<evidence type="ECO:0000259" key="22">
    <source>
        <dbReference type="Pfam" id="PF11838"/>
    </source>
</evidence>
<dbReference type="GO" id="GO:0016285">
    <property type="term" value="F:alanyl aminopeptidase activity"/>
    <property type="evidence" value="ECO:0007669"/>
    <property type="project" value="UniProtKB-EC"/>
</dbReference>
<dbReference type="InterPro" id="IPR014782">
    <property type="entry name" value="Peptidase_M1_dom"/>
</dbReference>
<comment type="subcellular location">
    <subcellularLocation>
        <location evidence="2">Cell membrane</location>
        <topology evidence="2">Lipid-anchor</topology>
        <topology evidence="2">GPI-anchor</topology>
    </subcellularLocation>
</comment>
<evidence type="ECO:0000256" key="2">
    <source>
        <dbReference type="ARBA" id="ARBA00004609"/>
    </source>
</evidence>
<dbReference type="SUPFAM" id="SSF55486">
    <property type="entry name" value="Metalloproteases ('zincins'), catalytic domain"/>
    <property type="match status" value="1"/>
</dbReference>
<dbReference type="Pfam" id="PF17900">
    <property type="entry name" value="Peptidase_M1_N"/>
    <property type="match status" value="1"/>
</dbReference>
<keyword evidence="12 20" id="KW-0482">Metalloprotease</keyword>
<comment type="cofactor">
    <cofactor evidence="18 20">
        <name>Zn(2+)</name>
        <dbReference type="ChEBI" id="CHEBI:29105"/>
    </cofactor>
    <text evidence="18 20">Binds 1 zinc ion per subunit.</text>
</comment>
<dbReference type="EC" id="3.4.11.-" evidence="20"/>
<keyword evidence="9" id="KW-0732">Signal</keyword>
<evidence type="ECO:0000313" key="24">
    <source>
        <dbReference type="EMBL" id="KRT78825.1"/>
    </source>
</evidence>
<evidence type="ECO:0000256" key="16">
    <source>
        <dbReference type="ARBA" id="ARBA00023288"/>
    </source>
</evidence>
<feature type="domain" description="ERAP1-like C-terminal" evidence="22">
    <location>
        <begin position="451"/>
        <end position="779"/>
    </location>
</feature>
<dbReference type="EMBL" id="LJIG01022766">
    <property type="protein sequence ID" value="KRT78825.1"/>
    <property type="molecule type" value="Genomic_DNA"/>
</dbReference>
<feature type="site" description="Transition state stabilizer" evidence="19">
    <location>
        <position position="303"/>
    </location>
</feature>
<evidence type="ECO:0000313" key="25">
    <source>
        <dbReference type="Proteomes" id="UP000051574"/>
    </source>
</evidence>
<dbReference type="InterPro" id="IPR034016">
    <property type="entry name" value="M1_APN-typ"/>
</dbReference>
<evidence type="ECO:0000256" key="1">
    <source>
        <dbReference type="ARBA" id="ARBA00000098"/>
    </source>
</evidence>
<dbReference type="GO" id="GO:0005737">
    <property type="term" value="C:cytoplasm"/>
    <property type="evidence" value="ECO:0007669"/>
    <property type="project" value="TreeGrafter"/>
</dbReference>
<dbReference type="Pfam" id="PF01433">
    <property type="entry name" value="Peptidase_M1"/>
    <property type="match status" value="1"/>
</dbReference>
<dbReference type="GO" id="GO:0005886">
    <property type="term" value="C:plasma membrane"/>
    <property type="evidence" value="ECO:0007669"/>
    <property type="project" value="UniProtKB-SubCell"/>
</dbReference>
<feature type="domain" description="Aminopeptidase N-like N-terminal" evidence="23">
    <location>
        <begin position="3"/>
        <end position="109"/>
    </location>
</feature>
<feature type="binding site" evidence="18">
    <location>
        <position position="221"/>
    </location>
    <ligand>
        <name>Zn(2+)</name>
        <dbReference type="ChEBI" id="CHEBI:29105"/>
        <note>catalytic</note>
    </ligand>
</feature>
<keyword evidence="25" id="KW-1185">Reference proteome</keyword>
<keyword evidence="15" id="KW-0325">Glycoprotein</keyword>
<dbReference type="InterPro" id="IPR001930">
    <property type="entry name" value="Peptidase_M1"/>
</dbReference>
<dbReference type="Pfam" id="PF11838">
    <property type="entry name" value="ERAP1_C"/>
    <property type="match status" value="1"/>
</dbReference>
<evidence type="ECO:0000256" key="20">
    <source>
        <dbReference type="RuleBase" id="RU364040"/>
    </source>
</evidence>
<accession>A0A0T6AUS1</accession>
<evidence type="ECO:0000256" key="10">
    <source>
        <dbReference type="ARBA" id="ARBA00022801"/>
    </source>
</evidence>
<keyword evidence="5" id="KW-1003">Cell membrane</keyword>
<feature type="non-terminal residue" evidence="24">
    <location>
        <position position="1"/>
    </location>
</feature>
<keyword evidence="16" id="KW-0449">Lipoprotein</keyword>
<feature type="binding site" evidence="18">
    <location>
        <position position="217"/>
    </location>
    <ligand>
        <name>Zn(2+)</name>
        <dbReference type="ChEBI" id="CHEBI:29105"/>
        <note>catalytic</note>
    </ligand>
</feature>
<keyword evidence="8 18" id="KW-0479">Metal-binding</keyword>
<keyword evidence="11 18" id="KW-0862">Zinc</keyword>
<dbReference type="GO" id="GO:0098552">
    <property type="term" value="C:side of membrane"/>
    <property type="evidence" value="ECO:0007669"/>
    <property type="project" value="UniProtKB-KW"/>
</dbReference>
<evidence type="ECO:0000256" key="17">
    <source>
        <dbReference type="PIRSR" id="PIRSR634016-1"/>
    </source>
</evidence>
<dbReference type="InterPro" id="IPR027268">
    <property type="entry name" value="Peptidase_M4/M1_CTD_sf"/>
</dbReference>
<feature type="non-terminal residue" evidence="24">
    <location>
        <position position="799"/>
    </location>
</feature>
<comment type="catalytic activity">
    <reaction evidence="1">
        <text>Release of an N-terminal amino acid, Xaa-|-Yaa- from a peptide, amide or arylamide. Xaa is preferably Ala, but may be most amino acids including Pro (slow action). When a terminal hydrophobic residue is followed by a prolyl residue, the two may be released as an intact Xaa-Pro dipeptide.</text>
        <dbReference type="EC" id="3.4.11.2"/>
    </reaction>
</comment>
<evidence type="ECO:0000256" key="8">
    <source>
        <dbReference type="ARBA" id="ARBA00022723"/>
    </source>
</evidence>
<dbReference type="GO" id="GO:0008270">
    <property type="term" value="F:zinc ion binding"/>
    <property type="evidence" value="ECO:0007669"/>
    <property type="project" value="UniProtKB-UniRule"/>
</dbReference>
<dbReference type="FunFam" id="1.25.50.20:FF:000001">
    <property type="entry name" value="Aminopeptidase"/>
    <property type="match status" value="1"/>
</dbReference>
<feature type="active site" description="Proton acceptor" evidence="17">
    <location>
        <position position="218"/>
    </location>
</feature>
<reference evidence="24 25" key="1">
    <citation type="submission" date="2015-09" db="EMBL/GenBank/DDBJ databases">
        <title>Draft genome of the scarab beetle Oryctes borbonicus.</title>
        <authorList>
            <person name="Meyer J.M."/>
            <person name="Markov G.V."/>
            <person name="Baskaran P."/>
            <person name="Herrmann M."/>
            <person name="Sommer R.J."/>
            <person name="Roedelsperger C."/>
        </authorList>
    </citation>
    <scope>NUCLEOTIDE SEQUENCE [LARGE SCALE GENOMIC DNA]</scope>
    <source>
        <strain evidence="24">OB123</strain>
        <tissue evidence="24">Whole animal</tissue>
    </source>
</reference>